<dbReference type="AlphaFoldDB" id="E4X673"/>
<gene>
    <name evidence="3" type="ORF">GSOID_T00002726001</name>
</gene>
<evidence type="ECO:0000259" key="2">
    <source>
        <dbReference type="PROSITE" id="PS50106"/>
    </source>
</evidence>
<feature type="region of interest" description="Disordered" evidence="1">
    <location>
        <begin position="354"/>
        <end position="381"/>
    </location>
</feature>
<dbReference type="EMBL" id="FN653026">
    <property type="protein sequence ID" value="CBY07734.1"/>
    <property type="molecule type" value="Genomic_DNA"/>
</dbReference>
<protein>
    <recommendedName>
        <fullName evidence="2">PDZ domain-containing protein</fullName>
    </recommendedName>
</protein>
<feature type="region of interest" description="Disordered" evidence="1">
    <location>
        <begin position="434"/>
        <end position="495"/>
    </location>
</feature>
<feature type="domain" description="PDZ" evidence="2">
    <location>
        <begin position="101"/>
        <end position="163"/>
    </location>
</feature>
<dbReference type="InParanoid" id="E4X673"/>
<evidence type="ECO:0000313" key="3">
    <source>
        <dbReference type="EMBL" id="CBY07734.1"/>
    </source>
</evidence>
<keyword evidence="4" id="KW-1185">Reference proteome</keyword>
<proteinExistence type="predicted"/>
<dbReference type="InterPro" id="IPR036034">
    <property type="entry name" value="PDZ_sf"/>
</dbReference>
<dbReference type="Pfam" id="PF13180">
    <property type="entry name" value="PDZ_2"/>
    <property type="match status" value="1"/>
</dbReference>
<sequence>MSLARQNARKFLSLEQVCLVEEIFDDRQLRTHIFELLFDYSENAGTPEYQNWRLLLDEIDNEIYEPRHYRIFKLILEICNVNHLRAIAIDPRVPHPNNNFAVFTNAFKTGTESLGLTLRNYVDPNGSPELYVASVTSGQISEQAGLKPGDRIHAVGKAIIKNLQDFKTAIMSAKTNLREFTITVEKIGFIPSTIGSAQHKKIVWNRVPDYKFNQEEIPIRMNLSSFNLSYCSPGVFIMQASSKRDQNFTTARIGDEVTEINGIRTAEINRDEFEVLQAQGITEVFYRESNSEELTRLISRLNHAGINWNQTELDRLNERHQILFLREATEDKNKHLQRSTSRFTEMNSYVKPSKYYSDNTSEDGIEENSDRTRNGFLGVPDVDMDKSESVIDKVVEDLEELAEKELSRESVRSVNYHGSGSDFVTAVALASRNSIDDSDESSSGVDEPHATSDVQSEPEPEESESSDSERETILLPDPEPESDEEPVQPPDEVKKELIPKISELERKFLKMLQENSKMASTIRISIPSSMRPRADMVFHLKIDFDENTVLVFCRNKYSQIAVKETSFQEIRPGDEIVKIRTLKVKEMNSSLSAVEEIFNNWKRSHQKFPLKISVSRRRGAVAGS</sequence>
<name>E4X673_OIKDI</name>
<feature type="compositionally biased region" description="Acidic residues" evidence="1">
    <location>
        <begin position="456"/>
        <end position="466"/>
    </location>
</feature>
<organism evidence="3">
    <name type="scientific">Oikopleura dioica</name>
    <name type="common">Tunicate</name>
    <dbReference type="NCBI Taxonomy" id="34765"/>
    <lineage>
        <taxon>Eukaryota</taxon>
        <taxon>Metazoa</taxon>
        <taxon>Chordata</taxon>
        <taxon>Tunicata</taxon>
        <taxon>Appendicularia</taxon>
        <taxon>Copelata</taxon>
        <taxon>Oikopleuridae</taxon>
        <taxon>Oikopleura</taxon>
    </lineage>
</organism>
<dbReference type="InterPro" id="IPR001478">
    <property type="entry name" value="PDZ"/>
</dbReference>
<evidence type="ECO:0000256" key="1">
    <source>
        <dbReference type="SAM" id="MobiDB-lite"/>
    </source>
</evidence>
<dbReference type="SMART" id="SM00228">
    <property type="entry name" value="PDZ"/>
    <property type="match status" value="1"/>
</dbReference>
<dbReference type="SUPFAM" id="SSF50156">
    <property type="entry name" value="PDZ domain-like"/>
    <property type="match status" value="1"/>
</dbReference>
<dbReference type="OrthoDB" id="10344388at2759"/>
<dbReference type="Gene3D" id="2.30.42.10">
    <property type="match status" value="1"/>
</dbReference>
<dbReference type="PROSITE" id="PS50106">
    <property type="entry name" value="PDZ"/>
    <property type="match status" value="1"/>
</dbReference>
<reference evidence="3" key="1">
    <citation type="journal article" date="2010" name="Science">
        <title>Plasticity of animal genome architecture unmasked by rapid evolution of a pelagic tunicate.</title>
        <authorList>
            <person name="Denoeud F."/>
            <person name="Henriet S."/>
            <person name="Mungpakdee S."/>
            <person name="Aury J.M."/>
            <person name="Da Silva C."/>
            <person name="Brinkmann H."/>
            <person name="Mikhaleva J."/>
            <person name="Olsen L.C."/>
            <person name="Jubin C."/>
            <person name="Canestro C."/>
            <person name="Bouquet J.M."/>
            <person name="Danks G."/>
            <person name="Poulain J."/>
            <person name="Campsteijn C."/>
            <person name="Adamski M."/>
            <person name="Cross I."/>
            <person name="Yadetie F."/>
            <person name="Muffato M."/>
            <person name="Louis A."/>
            <person name="Butcher S."/>
            <person name="Tsagkogeorga G."/>
            <person name="Konrad A."/>
            <person name="Singh S."/>
            <person name="Jensen M.F."/>
            <person name="Cong E.H."/>
            <person name="Eikeseth-Otteraa H."/>
            <person name="Noel B."/>
            <person name="Anthouard V."/>
            <person name="Porcel B.M."/>
            <person name="Kachouri-Lafond R."/>
            <person name="Nishino A."/>
            <person name="Ugolini M."/>
            <person name="Chourrout P."/>
            <person name="Nishida H."/>
            <person name="Aasland R."/>
            <person name="Huzurbazar S."/>
            <person name="Westhof E."/>
            <person name="Delsuc F."/>
            <person name="Lehrach H."/>
            <person name="Reinhardt R."/>
            <person name="Weissenbach J."/>
            <person name="Roy S.W."/>
            <person name="Artiguenave F."/>
            <person name="Postlethwait J.H."/>
            <person name="Manak J.R."/>
            <person name="Thompson E.M."/>
            <person name="Jaillon O."/>
            <person name="Du Pasquier L."/>
            <person name="Boudinot P."/>
            <person name="Liberles D.A."/>
            <person name="Volff J.N."/>
            <person name="Philippe H."/>
            <person name="Lenhard B."/>
            <person name="Roest Crollius H."/>
            <person name="Wincker P."/>
            <person name="Chourrout D."/>
        </authorList>
    </citation>
    <scope>NUCLEOTIDE SEQUENCE [LARGE SCALE GENOMIC DNA]</scope>
</reference>
<dbReference type="Proteomes" id="UP000001307">
    <property type="component" value="Unassembled WGS sequence"/>
</dbReference>
<accession>E4X673</accession>
<evidence type="ECO:0000313" key="4">
    <source>
        <dbReference type="Proteomes" id="UP000001307"/>
    </source>
</evidence>